<comment type="caution">
    <text evidence="3">The sequence shown here is derived from an EMBL/GenBank/DDBJ whole genome shotgun (WGS) entry which is preliminary data.</text>
</comment>
<dbReference type="PANTHER" id="PTHR34351">
    <property type="entry name" value="SLR1927 PROTEIN-RELATED"/>
    <property type="match status" value="1"/>
</dbReference>
<protein>
    <submittedName>
        <fullName evidence="3">DUF58 domain-containing protein</fullName>
    </submittedName>
</protein>
<keyword evidence="1" id="KW-0472">Membrane</keyword>
<evidence type="ECO:0000256" key="1">
    <source>
        <dbReference type="SAM" id="Phobius"/>
    </source>
</evidence>
<name>A0AA41XHW4_9MICO</name>
<evidence type="ECO:0000259" key="2">
    <source>
        <dbReference type="Pfam" id="PF01882"/>
    </source>
</evidence>
<proteinExistence type="predicted"/>
<sequence>MTARPHRRGWARLTARGWGLVAAAVVVFVLTQVLRRQELAYLACFLIAVPVFSLAWVALRRLAVTVRRRFDPESGVVDQRISVALYLQNWGRVRTPAGVWTEHAASPLRPSRPAPLPVLPGYASATLDEPGLNVLRYDLDTRVRGAHRIGPFEVTLSDPFGCAVRRAELGGSDVVLVTPTVYELARIDLRLSSGDGAEQVSRRLVGAGEQDVIARKYLPGDSMRRVHWPATAKHGELMVRQDDQRNDQDAVIVLDPASFAVPGAAQVTAGAGRRARRALIDDSFEWAVSTAASIALHLMNEGFGVRMIGAAARTGVATGASDVAEVQTAPFGAQRVVQDLAWAEPGTAEDPIAFRIAVEEAALTSPDAPPVFAVVSGASGAAARIRDLATMSSHAVAFVVGEQRDPAVAAELRGSGWTVVEAGPYERLTALWKALGDARGLG</sequence>
<feature type="domain" description="DUF58" evidence="2">
    <location>
        <begin position="214"/>
        <end position="258"/>
    </location>
</feature>
<keyword evidence="4" id="KW-1185">Reference proteome</keyword>
<organism evidence="3 4">
    <name type="scientific">Herbiconiux oxytropis</name>
    <dbReference type="NCBI Taxonomy" id="2970915"/>
    <lineage>
        <taxon>Bacteria</taxon>
        <taxon>Bacillati</taxon>
        <taxon>Actinomycetota</taxon>
        <taxon>Actinomycetes</taxon>
        <taxon>Micrococcales</taxon>
        <taxon>Microbacteriaceae</taxon>
        <taxon>Herbiconiux</taxon>
    </lineage>
</organism>
<dbReference type="RefSeq" id="WP_259526915.1">
    <property type="nucleotide sequence ID" value="NZ_JANLCK010000004.1"/>
</dbReference>
<evidence type="ECO:0000313" key="3">
    <source>
        <dbReference type="EMBL" id="MCS5726093.1"/>
    </source>
</evidence>
<accession>A0AA41XHW4</accession>
<dbReference type="Proteomes" id="UP001165587">
    <property type="component" value="Unassembled WGS sequence"/>
</dbReference>
<dbReference type="AlphaFoldDB" id="A0AA41XHW4"/>
<evidence type="ECO:0000313" key="4">
    <source>
        <dbReference type="Proteomes" id="UP001165587"/>
    </source>
</evidence>
<gene>
    <name evidence="3" type="ORF">N1028_09325</name>
</gene>
<keyword evidence="1" id="KW-1133">Transmembrane helix</keyword>
<dbReference type="Pfam" id="PF01882">
    <property type="entry name" value="DUF58"/>
    <property type="match status" value="1"/>
</dbReference>
<dbReference type="PANTHER" id="PTHR34351:SF1">
    <property type="entry name" value="SLR1927 PROTEIN"/>
    <property type="match status" value="1"/>
</dbReference>
<feature type="transmembrane region" description="Helical" evidence="1">
    <location>
        <begin position="13"/>
        <end position="33"/>
    </location>
</feature>
<feature type="transmembrane region" description="Helical" evidence="1">
    <location>
        <begin position="39"/>
        <end position="59"/>
    </location>
</feature>
<dbReference type="InterPro" id="IPR002881">
    <property type="entry name" value="DUF58"/>
</dbReference>
<reference evidence="3" key="1">
    <citation type="submission" date="2022-08" db="EMBL/GenBank/DDBJ databases">
        <authorList>
            <person name="Deng Y."/>
            <person name="Han X.-F."/>
            <person name="Zhang Y.-Q."/>
        </authorList>
    </citation>
    <scope>NUCLEOTIDE SEQUENCE</scope>
    <source>
        <strain evidence="3">CPCC 203407</strain>
    </source>
</reference>
<dbReference type="EMBL" id="JANLCK010000004">
    <property type="protein sequence ID" value="MCS5726093.1"/>
    <property type="molecule type" value="Genomic_DNA"/>
</dbReference>
<keyword evidence="1" id="KW-0812">Transmembrane</keyword>